<accession>A0ABQ3LQQ2</accession>
<dbReference type="PANTHER" id="PTHR43476:SF3">
    <property type="entry name" value="FAD-BINDING MONOOXYGENASE"/>
    <property type="match status" value="1"/>
</dbReference>
<dbReference type="PRINTS" id="PR00420">
    <property type="entry name" value="RNGMNOXGNASE"/>
</dbReference>
<gene>
    <name evidence="3" type="ORF">GCM10008023_31830</name>
</gene>
<keyword evidence="3" id="KW-0503">Monooxygenase</keyword>
<evidence type="ECO:0000313" key="4">
    <source>
        <dbReference type="Proteomes" id="UP000652430"/>
    </source>
</evidence>
<dbReference type="NCBIfam" id="NF004829">
    <property type="entry name" value="PRK06183.1-3"/>
    <property type="match status" value="1"/>
</dbReference>
<reference evidence="4" key="1">
    <citation type="journal article" date="2019" name="Int. J. Syst. Evol. Microbiol.">
        <title>The Global Catalogue of Microorganisms (GCM) 10K type strain sequencing project: providing services to taxonomists for standard genome sequencing and annotation.</title>
        <authorList>
            <consortium name="The Broad Institute Genomics Platform"/>
            <consortium name="The Broad Institute Genome Sequencing Center for Infectious Disease"/>
            <person name="Wu L."/>
            <person name="Ma J."/>
        </authorList>
    </citation>
    <scope>NUCLEOTIDE SEQUENCE [LARGE SCALE GENOMIC DNA]</scope>
    <source>
        <strain evidence="4">CGMCC 1.8957</strain>
    </source>
</reference>
<organism evidence="3 4">
    <name type="scientific">Sphingomonas glacialis</name>
    <dbReference type="NCBI Taxonomy" id="658225"/>
    <lineage>
        <taxon>Bacteria</taxon>
        <taxon>Pseudomonadati</taxon>
        <taxon>Pseudomonadota</taxon>
        <taxon>Alphaproteobacteria</taxon>
        <taxon>Sphingomonadales</taxon>
        <taxon>Sphingomonadaceae</taxon>
        <taxon>Sphingomonas</taxon>
    </lineage>
</organism>
<evidence type="ECO:0000256" key="1">
    <source>
        <dbReference type="ARBA" id="ARBA00023002"/>
    </source>
</evidence>
<evidence type="ECO:0000259" key="2">
    <source>
        <dbReference type="Pfam" id="PF01494"/>
    </source>
</evidence>
<dbReference type="Proteomes" id="UP000652430">
    <property type="component" value="Unassembled WGS sequence"/>
</dbReference>
<proteinExistence type="predicted"/>
<dbReference type="Pfam" id="PF01494">
    <property type="entry name" value="FAD_binding_3"/>
    <property type="match status" value="1"/>
</dbReference>
<sequence>MTVPPAYDLVIVGCGPVGALAANLAAQAGLATLVIDRDSAPHILPRAVHLDHEMMRLFQGVGLADAIAPTMRETEGHLHIGADHGVIRYMGTAGRPKPFGWANDYFFYQPELEALLRDGFVQAPTVTVSLDTTLDGFVQDDAGVSVKLGRNGTTDTVRARWVIACDGARSDTRKALGIALDDLDFEESWLVVDAHVDQPVRFPDLWGVPEAANLQQLSVMMCDPQRPATIVPGRGNIRRWEFMLLPGEDDAAMMQPDAVAALLKPYLDGVPYDLIRATTYRFHGLIAERWRDGRVFLAGDAAHQTPPFFGQGMCHGMRDVANLIWKLALVEQGDADAALLDTYQVERDPHVRSVVSAAVAAGRYICELDPERAAERDAAMRAQHAGTSGRTAADLIPAYTSGAIAAGTRGAGERFIQPWIGGDATILDTVTGGGWRLFAIDAAATADVSASPSLAALSALDLTIVDAAALDDGGVVGRWLKLRGARFVLVRPDFYVFGVANEDLAALLMQARTALHLHAPKPESAVAELSAAVSAPARGVR</sequence>
<dbReference type="Gene3D" id="3.30.9.10">
    <property type="entry name" value="D-Amino Acid Oxidase, subunit A, domain 2"/>
    <property type="match status" value="1"/>
</dbReference>
<dbReference type="InterPro" id="IPR002938">
    <property type="entry name" value="FAD-bd"/>
</dbReference>
<dbReference type="EMBL" id="BNAQ01000005">
    <property type="protein sequence ID" value="GHH22126.1"/>
    <property type="molecule type" value="Genomic_DNA"/>
</dbReference>
<dbReference type="RefSeq" id="WP_189677048.1">
    <property type="nucleotide sequence ID" value="NZ_BNAQ01000005.1"/>
</dbReference>
<dbReference type="InterPro" id="IPR050631">
    <property type="entry name" value="PheA/TfdB_FAD_monoxygenase"/>
</dbReference>
<dbReference type="Gene3D" id="3.50.50.60">
    <property type="entry name" value="FAD/NAD(P)-binding domain"/>
    <property type="match status" value="1"/>
</dbReference>
<name>A0ABQ3LQQ2_9SPHN</name>
<dbReference type="InterPro" id="IPR036188">
    <property type="entry name" value="FAD/NAD-bd_sf"/>
</dbReference>
<protein>
    <submittedName>
        <fullName evidence="3">FAD-binding monooxygenase</fullName>
    </submittedName>
</protein>
<evidence type="ECO:0000313" key="3">
    <source>
        <dbReference type="EMBL" id="GHH22126.1"/>
    </source>
</evidence>
<comment type="caution">
    <text evidence="3">The sequence shown here is derived from an EMBL/GenBank/DDBJ whole genome shotgun (WGS) entry which is preliminary data.</text>
</comment>
<dbReference type="GO" id="GO:0004497">
    <property type="term" value="F:monooxygenase activity"/>
    <property type="evidence" value="ECO:0007669"/>
    <property type="project" value="UniProtKB-KW"/>
</dbReference>
<dbReference type="PANTHER" id="PTHR43476">
    <property type="entry name" value="3-(3-HYDROXY-PHENYL)PROPIONATE/3-HYDROXYCINNAMIC ACID HYDROXYLASE"/>
    <property type="match status" value="1"/>
</dbReference>
<feature type="domain" description="FAD-binding" evidence="2">
    <location>
        <begin position="8"/>
        <end position="357"/>
    </location>
</feature>
<dbReference type="SUPFAM" id="SSF51905">
    <property type="entry name" value="FAD/NAD(P)-binding domain"/>
    <property type="match status" value="1"/>
</dbReference>
<keyword evidence="1" id="KW-0560">Oxidoreductase</keyword>
<keyword evidence="4" id="KW-1185">Reference proteome</keyword>